<feature type="repeat" description="ANK" evidence="1">
    <location>
        <begin position="548"/>
        <end position="580"/>
    </location>
</feature>
<organism evidence="2 3">
    <name type="scientific">Mya arenaria</name>
    <name type="common">Soft-shell clam</name>
    <dbReference type="NCBI Taxonomy" id="6604"/>
    <lineage>
        <taxon>Eukaryota</taxon>
        <taxon>Metazoa</taxon>
        <taxon>Spiralia</taxon>
        <taxon>Lophotrochozoa</taxon>
        <taxon>Mollusca</taxon>
        <taxon>Bivalvia</taxon>
        <taxon>Autobranchia</taxon>
        <taxon>Heteroconchia</taxon>
        <taxon>Euheterodonta</taxon>
        <taxon>Imparidentia</taxon>
        <taxon>Neoheterodontei</taxon>
        <taxon>Myida</taxon>
        <taxon>Myoidea</taxon>
        <taxon>Myidae</taxon>
        <taxon>Mya</taxon>
    </lineage>
</organism>
<dbReference type="Proteomes" id="UP001164746">
    <property type="component" value="Chromosome 3"/>
</dbReference>
<evidence type="ECO:0000313" key="2">
    <source>
        <dbReference type="EMBL" id="WAR00604.1"/>
    </source>
</evidence>
<feature type="repeat" description="ANK" evidence="1">
    <location>
        <begin position="648"/>
        <end position="672"/>
    </location>
</feature>
<protein>
    <submittedName>
        <fullName evidence="2">ANK3-like protein</fullName>
    </submittedName>
</protein>
<dbReference type="Gene3D" id="1.25.40.20">
    <property type="entry name" value="Ankyrin repeat-containing domain"/>
    <property type="match status" value="4"/>
</dbReference>
<dbReference type="Pfam" id="PF12796">
    <property type="entry name" value="Ank_2"/>
    <property type="match status" value="3"/>
</dbReference>
<feature type="repeat" description="ANK" evidence="1">
    <location>
        <begin position="480"/>
        <end position="513"/>
    </location>
</feature>
<keyword evidence="3" id="KW-1185">Reference proteome</keyword>
<feature type="repeat" description="ANK" evidence="1">
    <location>
        <begin position="686"/>
        <end position="718"/>
    </location>
</feature>
<dbReference type="PANTHER" id="PTHR24118:SF99">
    <property type="entry name" value="POTE ANKYRIN DOMAIN FAMILY MEMBER 3C-RELATED"/>
    <property type="match status" value="1"/>
</dbReference>
<feature type="repeat" description="ANK" evidence="1">
    <location>
        <begin position="581"/>
        <end position="613"/>
    </location>
</feature>
<evidence type="ECO:0000256" key="1">
    <source>
        <dbReference type="PROSITE-ProRule" id="PRU00023"/>
    </source>
</evidence>
<dbReference type="PRINTS" id="PR01415">
    <property type="entry name" value="ANKYRIN"/>
</dbReference>
<dbReference type="SMART" id="SM00248">
    <property type="entry name" value="ANK"/>
    <property type="match status" value="10"/>
</dbReference>
<dbReference type="InterPro" id="IPR036770">
    <property type="entry name" value="Ankyrin_rpt-contain_sf"/>
</dbReference>
<dbReference type="PROSITE" id="PS50088">
    <property type="entry name" value="ANK_REPEAT"/>
    <property type="match status" value="8"/>
</dbReference>
<sequence length="803" mass="90113">MALSDILKSMERDFCDSASTEISLSHFDLFVTHSGCLERICLTDEPQLRADAIRFTNSVLIMPKWVVFVTAMEDLWCKTGTTWIKLTVQTPSTTQVEYFSDSSRGKETTFDVSSTLSCLEPSTKGTALPSIFIVWSPAFCQGGYHPSHCMFTFPTSSFKSPTLMEDFLFRGSMLCRISFRVVYVWEAVDIRLWSLQRVVRVTTVNRLVSHIQEQGLDKGGKSIGHRAEVGDSQLKIEQACQAGQEFAKLYYDTIDKKRHVIGKYMTAFSTSLLDQDIRYIATVGSLNQRSGRNMANHICEKDINTGIEKLKISGSDGNGSQITTPEDKQSIKQIFYESICEKSMKHIVCFIESESVNVNTVFNEQFVSMQYHTWTPLHIACKKGNVELVEWLLNREADPKIEDKKGETPLHVACKHGHDKCVRTLLNANEFLKDKQNKQGLTPLCKALYRLETAFKENNYYKTIELLINAGCNVNLSPVTNMTPLHLVAKRWSSKAVVEKLIAAGAQVNIVTTDSSPLMSALCRQRVDSETVLALIKAGADVNYKNPSGKAVLHVAVAKSEDICVGHLLLAGADPNIKDADGNSPLWIAVSENNVRITPLLLGHGGDVNFANKEYNMSLLCKATFNRNKTITKMLLDSHADVDMMTSLGASALHYAVDNGNEDIIRLLLERNCYLGNYSLFKNLYDPQNALQIALSNGDADIVKLLLRYGFQVRMMSRESVLDIVRDDEELVEWLTYFLSTPQSLLHLARVKLRLVCGTDLIRVLEALVQGHHIPERLADIILMKDCEKSAGEEYDLDYCDWE</sequence>
<dbReference type="PANTHER" id="PTHR24118">
    <property type="entry name" value="POTE ANKYRIN DOMAIN"/>
    <property type="match status" value="1"/>
</dbReference>
<dbReference type="Pfam" id="PF00023">
    <property type="entry name" value="Ank"/>
    <property type="match status" value="2"/>
</dbReference>
<dbReference type="SUPFAM" id="SSF48403">
    <property type="entry name" value="Ankyrin repeat"/>
    <property type="match status" value="1"/>
</dbReference>
<dbReference type="InterPro" id="IPR002110">
    <property type="entry name" value="Ankyrin_rpt"/>
</dbReference>
<dbReference type="PROSITE" id="PS50297">
    <property type="entry name" value="ANK_REP_REGION"/>
    <property type="match status" value="6"/>
</dbReference>
<reference evidence="2" key="1">
    <citation type="submission" date="2022-11" db="EMBL/GenBank/DDBJ databases">
        <title>Centuries of genome instability and evolution in soft-shell clam transmissible cancer (bioRxiv).</title>
        <authorList>
            <person name="Hart S.F.M."/>
            <person name="Yonemitsu M.A."/>
            <person name="Giersch R.M."/>
            <person name="Beal B.F."/>
            <person name="Arriagada G."/>
            <person name="Davis B.W."/>
            <person name="Ostrander E.A."/>
            <person name="Goff S.P."/>
            <person name="Metzger M.J."/>
        </authorList>
    </citation>
    <scope>NUCLEOTIDE SEQUENCE</scope>
    <source>
        <strain evidence="2">MELC-2E11</strain>
        <tissue evidence="2">Siphon/mantle</tissue>
    </source>
</reference>
<gene>
    <name evidence="2" type="ORF">MAR_024976</name>
</gene>
<name>A0ABY7DWX3_MYAAR</name>
<feature type="repeat" description="ANK" evidence="1">
    <location>
        <begin position="405"/>
        <end position="437"/>
    </location>
</feature>
<dbReference type="EMBL" id="CP111014">
    <property type="protein sequence ID" value="WAR00604.1"/>
    <property type="molecule type" value="Genomic_DNA"/>
</dbReference>
<accession>A0ABY7DWX3</accession>
<feature type="repeat" description="ANK" evidence="1">
    <location>
        <begin position="372"/>
        <end position="404"/>
    </location>
</feature>
<keyword evidence="1" id="KW-0040">ANK repeat</keyword>
<proteinExistence type="predicted"/>
<feature type="repeat" description="ANK" evidence="1">
    <location>
        <begin position="513"/>
        <end position="547"/>
    </location>
</feature>
<evidence type="ECO:0000313" key="3">
    <source>
        <dbReference type="Proteomes" id="UP001164746"/>
    </source>
</evidence>